<name>A0A844YYK1_9SPHN</name>
<sequence length="140" mass="15360">MKTLFTLTLVTLAVAVAPIAQAQDGSRMMEQMAKADSNRDGNVSKAEFLTYRAQQFDRLDRDDNGVLSDSDLPRMARIAEMIRQHTAAMDADGNGVVTRSEFANGPTTAFDMADTNKDNVVTTSELQVARATLEDMAKKR</sequence>
<dbReference type="InterPro" id="IPR018247">
    <property type="entry name" value="EF_Hand_1_Ca_BS"/>
</dbReference>
<keyword evidence="4" id="KW-1185">Reference proteome</keyword>
<accession>A0A844YYK1</accession>
<dbReference type="OrthoDB" id="113323at2"/>
<dbReference type="GO" id="GO:0005509">
    <property type="term" value="F:calcium ion binding"/>
    <property type="evidence" value="ECO:0007669"/>
    <property type="project" value="InterPro"/>
</dbReference>
<feature type="chain" id="PRO_5032428429" description="EF-hand domain-containing protein" evidence="1">
    <location>
        <begin position="23"/>
        <end position="140"/>
    </location>
</feature>
<dbReference type="EMBL" id="WTYV01000003">
    <property type="protein sequence ID" value="MXO71861.1"/>
    <property type="molecule type" value="Genomic_DNA"/>
</dbReference>
<feature type="domain" description="EF-hand" evidence="2">
    <location>
        <begin position="32"/>
        <end position="48"/>
    </location>
</feature>
<dbReference type="InterPro" id="IPR002048">
    <property type="entry name" value="EF_hand_dom"/>
</dbReference>
<comment type="caution">
    <text evidence="3">The sequence shown here is derived from an EMBL/GenBank/DDBJ whole genome shotgun (WGS) entry which is preliminary data.</text>
</comment>
<keyword evidence="1" id="KW-0732">Signal</keyword>
<protein>
    <recommendedName>
        <fullName evidence="2">EF-hand domain-containing protein</fullName>
    </recommendedName>
</protein>
<feature type="domain" description="EF-hand" evidence="2">
    <location>
        <begin position="88"/>
        <end position="103"/>
    </location>
</feature>
<organism evidence="3 4">
    <name type="scientific">Alteraurantiacibacter buctensis</name>
    <dbReference type="NCBI Taxonomy" id="1503981"/>
    <lineage>
        <taxon>Bacteria</taxon>
        <taxon>Pseudomonadati</taxon>
        <taxon>Pseudomonadota</taxon>
        <taxon>Alphaproteobacteria</taxon>
        <taxon>Sphingomonadales</taxon>
        <taxon>Erythrobacteraceae</taxon>
        <taxon>Alteraurantiacibacter</taxon>
    </lineage>
</organism>
<dbReference type="Gene3D" id="1.10.238.10">
    <property type="entry name" value="EF-hand"/>
    <property type="match status" value="2"/>
</dbReference>
<dbReference type="PROSITE" id="PS00018">
    <property type="entry name" value="EF_HAND_1"/>
    <property type="match status" value="3"/>
</dbReference>
<dbReference type="AlphaFoldDB" id="A0A844YYK1"/>
<evidence type="ECO:0000259" key="2">
    <source>
        <dbReference type="Pfam" id="PF13202"/>
    </source>
</evidence>
<dbReference type="Pfam" id="PF13202">
    <property type="entry name" value="EF-hand_5"/>
    <property type="match status" value="3"/>
</dbReference>
<feature type="signal peptide" evidence="1">
    <location>
        <begin position="1"/>
        <end position="22"/>
    </location>
</feature>
<dbReference type="InterPro" id="IPR011992">
    <property type="entry name" value="EF-hand-dom_pair"/>
</dbReference>
<proteinExistence type="predicted"/>
<dbReference type="Proteomes" id="UP000466966">
    <property type="component" value="Unassembled WGS sequence"/>
</dbReference>
<dbReference type="RefSeq" id="WP_160771798.1">
    <property type="nucleotide sequence ID" value="NZ_WTYV01000003.1"/>
</dbReference>
<feature type="domain" description="EF-hand" evidence="2">
    <location>
        <begin position="109"/>
        <end position="127"/>
    </location>
</feature>
<evidence type="ECO:0000313" key="3">
    <source>
        <dbReference type="EMBL" id="MXO71861.1"/>
    </source>
</evidence>
<gene>
    <name evidence="3" type="ORF">GRI99_09465</name>
</gene>
<dbReference type="SUPFAM" id="SSF47473">
    <property type="entry name" value="EF-hand"/>
    <property type="match status" value="1"/>
</dbReference>
<evidence type="ECO:0000313" key="4">
    <source>
        <dbReference type="Proteomes" id="UP000466966"/>
    </source>
</evidence>
<reference evidence="3 4" key="1">
    <citation type="submission" date="2019-12" db="EMBL/GenBank/DDBJ databases">
        <title>Genomic-based taxomic classification of the family Erythrobacteraceae.</title>
        <authorList>
            <person name="Xu L."/>
        </authorList>
    </citation>
    <scope>NUCLEOTIDE SEQUENCE [LARGE SCALE GENOMIC DNA]</scope>
    <source>
        <strain evidence="3 4">M0322</strain>
    </source>
</reference>
<evidence type="ECO:0000256" key="1">
    <source>
        <dbReference type="SAM" id="SignalP"/>
    </source>
</evidence>